<name>A0A059FZV7_9PROT</name>
<dbReference type="OrthoDB" id="7173339at2"/>
<keyword evidence="4" id="KW-1185">Reference proteome</keyword>
<evidence type="ECO:0000256" key="1">
    <source>
        <dbReference type="SAM" id="MobiDB-lite"/>
    </source>
</evidence>
<gene>
    <name evidence="3" type="ORF">HHI_01375</name>
</gene>
<keyword evidence="2" id="KW-0472">Membrane</keyword>
<evidence type="ECO:0000256" key="2">
    <source>
        <dbReference type="SAM" id="Phobius"/>
    </source>
</evidence>
<feature type="region of interest" description="Disordered" evidence="1">
    <location>
        <begin position="217"/>
        <end position="238"/>
    </location>
</feature>
<sequence length="238" mass="25511">MSDIFTEVDEGIRQEKLAGLWKKWRPFVYGGVAALIIGVAVNEFVLKPQAEQRRQERALALESGIRALEDARYEEAEAAFTKIMNEDPKLAPLAAHFLAQTKYEGGGDAAAAAELLASVGGTEGGPYERLALLKSAYFKADTQSLEELELSLGSLANDDSTVGALARELIAAKAFEAGDFARARTAYNRLRLDAFAPQGLVRRAEIALAAIPVTAETEDATEAAPTEATPAEPQETGQ</sequence>
<proteinExistence type="predicted"/>
<reference evidence="3 4" key="1">
    <citation type="submission" date="2013-04" db="EMBL/GenBank/DDBJ databases">
        <title>Hyphomonas hirschiana VP5 Genome Sequencing.</title>
        <authorList>
            <person name="Lai Q."/>
            <person name="Shao Z."/>
        </authorList>
    </citation>
    <scope>NUCLEOTIDE SEQUENCE [LARGE SCALE GENOMIC DNA]</scope>
    <source>
        <strain evidence="3 4">VP5</strain>
    </source>
</reference>
<dbReference type="Proteomes" id="UP000025061">
    <property type="component" value="Unassembled WGS sequence"/>
</dbReference>
<dbReference type="PATRIC" id="fig|1280951.3.peg.276"/>
<accession>A0A059FZV7</accession>
<keyword evidence="2" id="KW-0812">Transmembrane</keyword>
<comment type="caution">
    <text evidence="3">The sequence shown here is derived from an EMBL/GenBank/DDBJ whole genome shotgun (WGS) entry which is preliminary data.</text>
</comment>
<evidence type="ECO:0000313" key="4">
    <source>
        <dbReference type="Proteomes" id="UP000025061"/>
    </source>
</evidence>
<evidence type="ECO:0000313" key="3">
    <source>
        <dbReference type="EMBL" id="KCZ96288.1"/>
    </source>
</evidence>
<protein>
    <recommendedName>
        <fullName evidence="5">Tetratricopeptide repeat-like domain-containing protein</fullName>
    </recommendedName>
</protein>
<feature type="compositionally biased region" description="Low complexity" evidence="1">
    <location>
        <begin position="222"/>
        <end position="238"/>
    </location>
</feature>
<feature type="transmembrane region" description="Helical" evidence="2">
    <location>
        <begin position="27"/>
        <end position="46"/>
    </location>
</feature>
<keyword evidence="2" id="KW-1133">Transmembrane helix</keyword>
<dbReference type="RefSeq" id="WP_011645800.1">
    <property type="nucleotide sequence ID" value="NZ_ARYI01000001.1"/>
</dbReference>
<organism evidence="3 4">
    <name type="scientific">Hyphomonas hirschiana VP5</name>
    <dbReference type="NCBI Taxonomy" id="1280951"/>
    <lineage>
        <taxon>Bacteria</taxon>
        <taxon>Pseudomonadati</taxon>
        <taxon>Pseudomonadota</taxon>
        <taxon>Alphaproteobacteria</taxon>
        <taxon>Hyphomonadales</taxon>
        <taxon>Hyphomonadaceae</taxon>
        <taxon>Hyphomonas</taxon>
    </lineage>
</organism>
<dbReference type="AlphaFoldDB" id="A0A059FZV7"/>
<dbReference type="EMBL" id="ARYI01000001">
    <property type="protein sequence ID" value="KCZ96288.1"/>
    <property type="molecule type" value="Genomic_DNA"/>
</dbReference>
<evidence type="ECO:0008006" key="5">
    <source>
        <dbReference type="Google" id="ProtNLM"/>
    </source>
</evidence>